<evidence type="ECO:0000256" key="2">
    <source>
        <dbReference type="ARBA" id="ARBA00022963"/>
    </source>
</evidence>
<dbReference type="Pfam" id="PF03403">
    <property type="entry name" value="PAF-AH_p_II"/>
    <property type="match status" value="1"/>
</dbReference>
<evidence type="ECO:0000256" key="3">
    <source>
        <dbReference type="ARBA" id="ARBA00023098"/>
    </source>
</evidence>
<keyword evidence="1 5" id="KW-0378">Hydrolase</keyword>
<proteinExistence type="predicted"/>
<name>A0A1H2T3L9_9PSEU</name>
<evidence type="ECO:0000313" key="6">
    <source>
        <dbReference type="Proteomes" id="UP000199515"/>
    </source>
</evidence>
<dbReference type="GO" id="GO:0003847">
    <property type="term" value="F:1-alkyl-2-acetylglycerophosphocholine esterase activity"/>
    <property type="evidence" value="ECO:0007669"/>
    <property type="project" value="TreeGrafter"/>
</dbReference>
<dbReference type="AlphaFoldDB" id="A0A1H2T3L9"/>
<evidence type="ECO:0000313" key="5">
    <source>
        <dbReference type="EMBL" id="SDW38448.1"/>
    </source>
</evidence>
<dbReference type="PANTHER" id="PTHR10272:SF0">
    <property type="entry name" value="PLATELET-ACTIVATING FACTOR ACETYLHYDROLASE"/>
    <property type="match status" value="1"/>
</dbReference>
<keyword evidence="6" id="KW-1185">Reference proteome</keyword>
<accession>A0A1H2T3L9</accession>
<feature type="signal peptide" evidence="4">
    <location>
        <begin position="1"/>
        <end position="22"/>
    </location>
</feature>
<gene>
    <name evidence="5" type="ORF">SAMN05421504_101447</name>
</gene>
<sequence>MFQKITALTLAALLATTGVAQASDKYTLDLPPPNGPYKVGTTALHLKDPARQDPWNPALRRELMVSVYYPASDTRGRVVAPQFTPGAAESFGAFDTVYLHPQLPQGKVDWGATKTHSYLDAPAQRTKRPIIFYTPGGAEPRTLGSGIAEDLASRGFVVVTMDHTGEASEVEFPDGVRPIQLPPDPAEFPQTIRKSLDTRVADTKFVLDQLELLAGGSNPDVDGKPLPANLNRAVDMRRVGMYGHSLGGGAAVKATYEDPRIDATVSMESYLSYWPAPQGQPREIFPVAQEGTQRPLLLLTSERGQDDDMRSDWSHLLASGQARRVHYDDAAHYVFTDYGPMAQQLHRAGLMTTEGTAALVGTTDYTRAIRKTIADFFTCALR</sequence>
<dbReference type="InterPro" id="IPR029058">
    <property type="entry name" value="AB_hydrolase_fold"/>
</dbReference>
<dbReference type="Proteomes" id="UP000199515">
    <property type="component" value="Unassembled WGS sequence"/>
</dbReference>
<dbReference type="RefSeq" id="WP_091285890.1">
    <property type="nucleotide sequence ID" value="NZ_FNON01000001.1"/>
</dbReference>
<dbReference type="PANTHER" id="PTHR10272">
    <property type="entry name" value="PLATELET-ACTIVATING FACTOR ACETYLHYDROLASE"/>
    <property type="match status" value="1"/>
</dbReference>
<dbReference type="SUPFAM" id="SSF53474">
    <property type="entry name" value="alpha/beta-Hydrolases"/>
    <property type="match status" value="1"/>
</dbReference>
<evidence type="ECO:0000256" key="1">
    <source>
        <dbReference type="ARBA" id="ARBA00022801"/>
    </source>
</evidence>
<evidence type="ECO:0000256" key="4">
    <source>
        <dbReference type="SAM" id="SignalP"/>
    </source>
</evidence>
<dbReference type="STRING" id="589385.SAMN05421504_101447"/>
<keyword evidence="4" id="KW-0732">Signal</keyword>
<feature type="chain" id="PRO_5011770833" evidence="4">
    <location>
        <begin position="23"/>
        <end position="382"/>
    </location>
</feature>
<keyword evidence="3" id="KW-0443">Lipid metabolism</keyword>
<dbReference type="OrthoDB" id="569821at2"/>
<dbReference type="Gene3D" id="3.40.50.1820">
    <property type="entry name" value="alpha/beta hydrolase"/>
    <property type="match status" value="1"/>
</dbReference>
<keyword evidence="2" id="KW-0442">Lipid degradation</keyword>
<protein>
    <submittedName>
        <fullName evidence="5">Platelet-activating factor acetylhydrolase, isoform II</fullName>
    </submittedName>
</protein>
<organism evidence="5 6">
    <name type="scientific">Amycolatopsis xylanica</name>
    <dbReference type="NCBI Taxonomy" id="589385"/>
    <lineage>
        <taxon>Bacteria</taxon>
        <taxon>Bacillati</taxon>
        <taxon>Actinomycetota</taxon>
        <taxon>Actinomycetes</taxon>
        <taxon>Pseudonocardiales</taxon>
        <taxon>Pseudonocardiaceae</taxon>
        <taxon>Amycolatopsis</taxon>
    </lineage>
</organism>
<dbReference type="EMBL" id="FNON01000001">
    <property type="protein sequence ID" value="SDW38448.1"/>
    <property type="molecule type" value="Genomic_DNA"/>
</dbReference>
<dbReference type="GO" id="GO:0016042">
    <property type="term" value="P:lipid catabolic process"/>
    <property type="evidence" value="ECO:0007669"/>
    <property type="project" value="UniProtKB-KW"/>
</dbReference>
<reference evidence="5 6" key="1">
    <citation type="submission" date="2016-10" db="EMBL/GenBank/DDBJ databases">
        <authorList>
            <person name="de Groot N.N."/>
        </authorList>
    </citation>
    <scope>NUCLEOTIDE SEQUENCE [LARGE SCALE GENOMIC DNA]</scope>
    <source>
        <strain evidence="5 6">CPCC 202699</strain>
    </source>
</reference>